<dbReference type="SUPFAM" id="SSF51556">
    <property type="entry name" value="Metallo-dependent hydrolases"/>
    <property type="match status" value="1"/>
</dbReference>
<keyword evidence="2 5" id="KW-0479">Metal-binding</keyword>
<dbReference type="InterPro" id="IPR006680">
    <property type="entry name" value="Amidohydro-rel"/>
</dbReference>
<dbReference type="EMBL" id="CAADFM010000071">
    <property type="protein sequence ID" value="VFK12459.1"/>
    <property type="molecule type" value="Genomic_DNA"/>
</dbReference>
<dbReference type="GO" id="GO:0050270">
    <property type="term" value="F:S-adenosylhomocysteine deaminase activity"/>
    <property type="evidence" value="ECO:0007669"/>
    <property type="project" value="UniProtKB-UniRule"/>
</dbReference>
<name>A0A450XHI5_9GAMM</name>
<feature type="binding site" evidence="5">
    <location>
        <position position="191"/>
    </location>
    <ligand>
        <name>substrate</name>
    </ligand>
</feature>
<dbReference type="PANTHER" id="PTHR43794:SF11">
    <property type="entry name" value="AMIDOHYDROLASE-RELATED DOMAIN-CONTAINING PROTEIN"/>
    <property type="match status" value="1"/>
</dbReference>
<organism evidence="8">
    <name type="scientific">Candidatus Kentrum sp. LPFa</name>
    <dbReference type="NCBI Taxonomy" id="2126335"/>
    <lineage>
        <taxon>Bacteria</taxon>
        <taxon>Pseudomonadati</taxon>
        <taxon>Pseudomonadota</taxon>
        <taxon>Gammaproteobacteria</taxon>
        <taxon>Candidatus Kentrum</taxon>
    </lineage>
</organism>
<dbReference type="GO" id="GO:0046872">
    <property type="term" value="F:metal ion binding"/>
    <property type="evidence" value="ECO:0007669"/>
    <property type="project" value="UniProtKB-KW"/>
</dbReference>
<keyword evidence="3 5" id="KW-0378">Hydrolase</keyword>
<comment type="cofactor">
    <cofactor evidence="5">
        <name>Zn(2+)</name>
        <dbReference type="ChEBI" id="CHEBI:29105"/>
    </cofactor>
    <text evidence="5">Binds 1 zinc ion per subunit.</text>
</comment>
<dbReference type="PANTHER" id="PTHR43794">
    <property type="entry name" value="AMINOHYDROLASE SSNA-RELATED"/>
    <property type="match status" value="1"/>
</dbReference>
<comment type="similarity">
    <text evidence="1">Belongs to the metallo-dependent hydrolases superfamily. ATZ/TRZ family.</text>
</comment>
<evidence type="ECO:0000256" key="2">
    <source>
        <dbReference type="ARBA" id="ARBA00022723"/>
    </source>
</evidence>
<proteinExistence type="inferred from homology"/>
<feature type="domain" description="Amidohydrolase-related" evidence="6">
    <location>
        <begin position="60"/>
        <end position="410"/>
    </location>
</feature>
<dbReference type="Gene3D" id="3.20.20.140">
    <property type="entry name" value="Metal-dependent hydrolases"/>
    <property type="match status" value="1"/>
</dbReference>
<feature type="binding site" evidence="5">
    <location>
        <position position="71"/>
    </location>
    <ligand>
        <name>Zn(2+)</name>
        <dbReference type="ChEBI" id="CHEBI:29105"/>
    </ligand>
</feature>
<dbReference type="Gene3D" id="2.30.40.10">
    <property type="entry name" value="Urease, subunit C, domain 1"/>
    <property type="match status" value="1"/>
</dbReference>
<feature type="binding site" evidence="5">
    <location>
        <position position="69"/>
    </location>
    <ligand>
        <name>Zn(2+)</name>
        <dbReference type="ChEBI" id="CHEBI:29105"/>
    </ligand>
</feature>
<feature type="binding site" evidence="5">
    <location>
        <position position="218"/>
    </location>
    <ligand>
        <name>Zn(2+)</name>
        <dbReference type="ChEBI" id="CHEBI:29105"/>
    </ligand>
</feature>
<comment type="catalytic activity">
    <reaction evidence="5">
        <text>S-adenosyl-L-homocysteine + H2O + H(+) = S-inosyl-L-homocysteine + NH4(+)</text>
        <dbReference type="Rhea" id="RHEA:20716"/>
        <dbReference type="ChEBI" id="CHEBI:15377"/>
        <dbReference type="ChEBI" id="CHEBI:15378"/>
        <dbReference type="ChEBI" id="CHEBI:28938"/>
        <dbReference type="ChEBI" id="CHEBI:57856"/>
        <dbReference type="ChEBI" id="CHEBI:57985"/>
        <dbReference type="EC" id="3.5.4.28"/>
    </reaction>
</comment>
<comment type="similarity">
    <text evidence="5">Belongs to the metallo-dependent hydrolases superfamily. MTA/SAH deaminase family.</text>
</comment>
<dbReference type="FunFam" id="3.20.20.140:FF:000014">
    <property type="entry name" value="5-methylthioadenosine/S-adenosylhomocysteine deaminase"/>
    <property type="match status" value="1"/>
</dbReference>
<dbReference type="EMBL" id="CAADFP010000072">
    <property type="protein sequence ID" value="VFK28704.1"/>
    <property type="molecule type" value="Genomic_DNA"/>
</dbReference>
<feature type="binding site" evidence="5">
    <location>
        <position position="306"/>
    </location>
    <ligand>
        <name>substrate</name>
    </ligand>
</feature>
<dbReference type="InterPro" id="IPR011059">
    <property type="entry name" value="Metal-dep_hydrolase_composite"/>
</dbReference>
<dbReference type="NCBIfam" id="NF006549">
    <property type="entry name" value="PRK09045.1"/>
    <property type="match status" value="1"/>
</dbReference>
<comment type="catalytic activity">
    <reaction evidence="5">
        <text>S-methyl-5'-thioadenosine + H2O + H(+) = S-methyl-5'-thioinosine + NH4(+)</text>
        <dbReference type="Rhea" id="RHEA:25025"/>
        <dbReference type="ChEBI" id="CHEBI:15377"/>
        <dbReference type="ChEBI" id="CHEBI:15378"/>
        <dbReference type="ChEBI" id="CHEBI:17509"/>
        <dbReference type="ChEBI" id="CHEBI:28938"/>
        <dbReference type="ChEBI" id="CHEBI:48595"/>
        <dbReference type="EC" id="3.5.4.31"/>
    </reaction>
</comment>
<dbReference type="InterPro" id="IPR023512">
    <property type="entry name" value="Deaminase_MtaD/DadD"/>
</dbReference>
<evidence type="ECO:0000259" key="6">
    <source>
        <dbReference type="Pfam" id="PF01979"/>
    </source>
</evidence>
<evidence type="ECO:0000256" key="5">
    <source>
        <dbReference type="HAMAP-Rule" id="MF_01281"/>
    </source>
</evidence>
<dbReference type="SUPFAM" id="SSF51338">
    <property type="entry name" value="Composite domain of metallo-dependent hydrolases"/>
    <property type="match status" value="1"/>
</dbReference>
<dbReference type="CDD" id="cd01298">
    <property type="entry name" value="ATZ_TRZ_like"/>
    <property type="match status" value="1"/>
</dbReference>
<dbReference type="GO" id="GO:0090614">
    <property type="term" value="F:5'-methylthioadenosine deaminase activity"/>
    <property type="evidence" value="ECO:0007669"/>
    <property type="project" value="UniProtKB-UniRule"/>
</dbReference>
<dbReference type="EC" id="3.5.4.31" evidence="5"/>
<dbReference type="InterPro" id="IPR032466">
    <property type="entry name" value="Metal_Hydrolase"/>
</dbReference>
<reference evidence="8" key="1">
    <citation type="submission" date="2019-02" db="EMBL/GenBank/DDBJ databases">
        <authorList>
            <person name="Gruber-Vodicka R. H."/>
            <person name="Seah K. B. B."/>
        </authorList>
    </citation>
    <scope>NUCLEOTIDE SEQUENCE</scope>
    <source>
        <strain evidence="7">BECK_S312</strain>
        <strain evidence="8">BECK_S426</strain>
    </source>
</reference>
<feature type="binding site" evidence="5">
    <location>
        <position position="221"/>
    </location>
    <ligand>
        <name>substrate</name>
    </ligand>
</feature>
<dbReference type="EC" id="3.5.4.28" evidence="5"/>
<accession>A0A450XHI5</accession>
<comment type="caution">
    <text evidence="5">Lacks conserved residue(s) required for the propagation of feature annotation.</text>
</comment>
<protein>
    <recommendedName>
        <fullName evidence="5">5-methylthioadenosine/S-adenosylhomocysteine deaminase</fullName>
        <shortName evidence="5">MTA/SAH deaminase</shortName>
        <ecNumber evidence="5">3.5.4.28</ecNumber>
        <ecNumber evidence="5">3.5.4.31</ecNumber>
    </recommendedName>
</protein>
<feature type="binding site" evidence="5">
    <location>
        <position position="98"/>
    </location>
    <ligand>
        <name>substrate</name>
    </ligand>
</feature>
<comment type="function">
    <text evidence="5">Catalyzes the deamination of 5-methylthioadenosine and S-adenosyl-L-homocysteine into 5-methylthioinosine and S-inosyl-L-homocysteine, respectively. Is also able to deaminate adenosine.</text>
</comment>
<gene>
    <name evidence="5" type="primary">mtaD</name>
    <name evidence="7" type="ORF">BECKLPF1236A_GA0070988_100716</name>
    <name evidence="8" type="ORF">BECKLPF1236C_GA0070990_100726</name>
</gene>
<keyword evidence="4 5" id="KW-0862">Zinc</keyword>
<evidence type="ECO:0000256" key="4">
    <source>
        <dbReference type="ARBA" id="ARBA00022833"/>
    </source>
</evidence>
<sequence length="449" mass="49175">MRHIDSLIHAGWIVPVEPEGVVLKDHAVAIRGGEILSVLPMQEADQRYLPEARHSFPNHVLIPGLINAHTHAAMTLFRGMASDLPLMPWLHEHIWPAETRWLSEEFVYDGARLAVAEMLRGGVTCFNDMYFFPDEVARAALDAGIRAVLGLIILDLSTVWAVNGAEYLAKGREVHDRYRQETLIRTALAPHAPYSVSDASLEQVGILADELDIPIHMHVHETIDEINHSLEQHKERPLARIRRLGLLSPRLLAVHMTHLDETDLQSFFASGAYVAHCPESNLKLASGLCPVERLMDAGVTVALGTDGCASNDDLDMLGEMRAATLLAKGMANSASSLPAARVLGMATLDGAKALGLGDTIGSLRPGKAADIVAIDLDTIETQPVYDPISQLVYAANRQQVTDVWVAGRQVLQGRVLTGLDVAETIRRARAWGLGLRDWREVKFSISRNG</sequence>
<evidence type="ECO:0000256" key="1">
    <source>
        <dbReference type="ARBA" id="ARBA00006745"/>
    </source>
</evidence>
<evidence type="ECO:0000313" key="7">
    <source>
        <dbReference type="EMBL" id="VFK12459.1"/>
    </source>
</evidence>
<dbReference type="Pfam" id="PF01979">
    <property type="entry name" value="Amidohydro_1"/>
    <property type="match status" value="1"/>
</dbReference>
<dbReference type="HAMAP" id="MF_01281">
    <property type="entry name" value="MTA_SAH_deamin"/>
    <property type="match status" value="1"/>
</dbReference>
<dbReference type="InterPro" id="IPR050287">
    <property type="entry name" value="MTA/SAH_deaminase"/>
</dbReference>
<dbReference type="AlphaFoldDB" id="A0A450XHI5"/>
<evidence type="ECO:0000256" key="3">
    <source>
        <dbReference type="ARBA" id="ARBA00022801"/>
    </source>
</evidence>
<feature type="binding site" evidence="5">
    <location>
        <position position="306"/>
    </location>
    <ligand>
        <name>Zn(2+)</name>
        <dbReference type="ChEBI" id="CHEBI:29105"/>
    </ligand>
</feature>
<evidence type="ECO:0000313" key="8">
    <source>
        <dbReference type="EMBL" id="VFK28704.1"/>
    </source>
</evidence>